<dbReference type="GO" id="GO:0043565">
    <property type="term" value="F:sequence-specific DNA binding"/>
    <property type="evidence" value="ECO:0007669"/>
    <property type="project" value="InterPro"/>
</dbReference>
<evidence type="ECO:0000313" key="6">
    <source>
        <dbReference type="EMBL" id="RRJ32328.1"/>
    </source>
</evidence>
<comment type="caution">
    <text evidence="6">The sequence shown here is derived from an EMBL/GenBank/DDBJ whole genome shotgun (WGS) entry which is preliminary data.</text>
</comment>
<dbReference type="PROSITE" id="PS50956">
    <property type="entry name" value="HTH_ASNC_2"/>
    <property type="match status" value="1"/>
</dbReference>
<dbReference type="InterPro" id="IPR011991">
    <property type="entry name" value="ArsR-like_HTH"/>
</dbReference>
<protein>
    <submittedName>
        <fullName evidence="6">Lrp/AsnC family transcriptional regulator</fullName>
    </submittedName>
</protein>
<dbReference type="Pfam" id="PF13412">
    <property type="entry name" value="HTH_24"/>
    <property type="match status" value="1"/>
</dbReference>
<gene>
    <name evidence="6" type="ORF">EIK79_04875</name>
</gene>
<dbReference type="Gene3D" id="1.10.10.10">
    <property type="entry name" value="Winged helix-like DNA-binding domain superfamily/Winged helix DNA-binding domain"/>
    <property type="match status" value="1"/>
</dbReference>
<dbReference type="InterPro" id="IPR019888">
    <property type="entry name" value="Tscrpt_reg_AsnC-like"/>
</dbReference>
<dbReference type="PANTHER" id="PTHR30154">
    <property type="entry name" value="LEUCINE-RESPONSIVE REGULATORY PROTEIN"/>
    <property type="match status" value="1"/>
</dbReference>
<evidence type="ECO:0000256" key="3">
    <source>
        <dbReference type="ARBA" id="ARBA00023163"/>
    </source>
</evidence>
<dbReference type="InterPro" id="IPR000485">
    <property type="entry name" value="AsnC-type_HTH_dom"/>
</dbReference>
<feature type="region of interest" description="Disordered" evidence="4">
    <location>
        <begin position="1"/>
        <end position="25"/>
    </location>
</feature>
<dbReference type="SMART" id="SM00344">
    <property type="entry name" value="HTH_ASNC"/>
    <property type="match status" value="1"/>
</dbReference>
<evidence type="ECO:0000256" key="1">
    <source>
        <dbReference type="ARBA" id="ARBA00023015"/>
    </source>
</evidence>
<feature type="domain" description="HTH asnC-type" evidence="5">
    <location>
        <begin position="42"/>
        <end position="103"/>
    </location>
</feature>
<evidence type="ECO:0000313" key="7">
    <source>
        <dbReference type="Proteomes" id="UP000282322"/>
    </source>
</evidence>
<dbReference type="Pfam" id="PF01037">
    <property type="entry name" value="AsnC_trans_reg"/>
    <property type="match status" value="1"/>
</dbReference>
<organism evidence="6 7">
    <name type="scientific">Halocatena pleomorpha</name>
    <dbReference type="NCBI Taxonomy" id="1785090"/>
    <lineage>
        <taxon>Archaea</taxon>
        <taxon>Methanobacteriati</taxon>
        <taxon>Methanobacteriota</taxon>
        <taxon>Stenosarchaea group</taxon>
        <taxon>Halobacteria</taxon>
        <taxon>Halobacteriales</taxon>
        <taxon>Natronomonadaceae</taxon>
        <taxon>Halocatena</taxon>
    </lineage>
</organism>
<reference evidence="6 7" key="1">
    <citation type="submission" date="2018-11" db="EMBL/GenBank/DDBJ databases">
        <title>Taxonoimc description of Halomarina strain SPP-AMP-1.</title>
        <authorList>
            <person name="Pal Y."/>
            <person name="Srinivasana K."/>
            <person name="Verma A."/>
            <person name="Kumar P."/>
        </authorList>
    </citation>
    <scope>NUCLEOTIDE SEQUENCE [LARGE SCALE GENOMIC DNA]</scope>
    <source>
        <strain evidence="6 7">SPP-AMP-1</strain>
    </source>
</reference>
<dbReference type="PANTHER" id="PTHR30154:SF34">
    <property type="entry name" value="TRANSCRIPTIONAL REGULATOR AZLB"/>
    <property type="match status" value="1"/>
</dbReference>
<dbReference type="EMBL" id="RRCH01000009">
    <property type="protein sequence ID" value="RRJ32328.1"/>
    <property type="molecule type" value="Genomic_DNA"/>
</dbReference>
<keyword evidence="3" id="KW-0804">Transcription</keyword>
<feature type="compositionally biased region" description="Polar residues" evidence="4">
    <location>
        <begin position="1"/>
        <end position="12"/>
    </location>
</feature>
<dbReference type="AlphaFoldDB" id="A0A3P3RH94"/>
<dbReference type="GO" id="GO:0005829">
    <property type="term" value="C:cytosol"/>
    <property type="evidence" value="ECO:0007669"/>
    <property type="project" value="TreeGrafter"/>
</dbReference>
<accession>A0A3P3RH94</accession>
<evidence type="ECO:0000256" key="2">
    <source>
        <dbReference type="ARBA" id="ARBA00023125"/>
    </source>
</evidence>
<dbReference type="InterPro" id="IPR036390">
    <property type="entry name" value="WH_DNA-bd_sf"/>
</dbReference>
<keyword evidence="1" id="KW-0805">Transcription regulation</keyword>
<evidence type="ECO:0000256" key="4">
    <source>
        <dbReference type="SAM" id="MobiDB-lite"/>
    </source>
</evidence>
<dbReference type="InterPro" id="IPR036388">
    <property type="entry name" value="WH-like_DNA-bd_sf"/>
</dbReference>
<dbReference type="SUPFAM" id="SSF46785">
    <property type="entry name" value="Winged helix' DNA-binding domain"/>
    <property type="match status" value="1"/>
</dbReference>
<dbReference type="Proteomes" id="UP000282322">
    <property type="component" value="Unassembled WGS sequence"/>
</dbReference>
<dbReference type="CDD" id="cd00090">
    <property type="entry name" value="HTH_ARSR"/>
    <property type="match status" value="1"/>
</dbReference>
<dbReference type="SUPFAM" id="SSF54909">
    <property type="entry name" value="Dimeric alpha+beta barrel"/>
    <property type="match status" value="1"/>
</dbReference>
<evidence type="ECO:0000259" key="5">
    <source>
        <dbReference type="PROSITE" id="PS50956"/>
    </source>
</evidence>
<dbReference type="Gene3D" id="3.30.70.920">
    <property type="match status" value="1"/>
</dbReference>
<sequence length="196" mass="22262">MERCSSFLSSRPSRYGPETADRTQSKPWKLKRYDSTVMTNDIDSRDRRIINALQRDGRADVLDVAERTNLPATTVQKRLKHLTETDIITGYESRIDYGQLGYELTVIFKIDVNGPVDGFMHDLRNDPHVVSLYEITGEFDVLAIGTFPDTATMNERIRTILSSPDIRAGRTNIVTNTVRENDPVEIEEAEPTRGND</sequence>
<dbReference type="GO" id="GO:0043200">
    <property type="term" value="P:response to amino acid"/>
    <property type="evidence" value="ECO:0007669"/>
    <property type="project" value="TreeGrafter"/>
</dbReference>
<dbReference type="PRINTS" id="PR00033">
    <property type="entry name" value="HTHASNC"/>
</dbReference>
<dbReference type="InterPro" id="IPR011008">
    <property type="entry name" value="Dimeric_a/b-barrel"/>
</dbReference>
<keyword evidence="7" id="KW-1185">Reference proteome</keyword>
<proteinExistence type="predicted"/>
<name>A0A3P3RH94_9EURY</name>
<keyword evidence="2" id="KW-0238">DNA-binding</keyword>
<dbReference type="InterPro" id="IPR019887">
    <property type="entry name" value="Tscrpt_reg_AsnC/Lrp_C"/>
</dbReference>